<dbReference type="Proteomes" id="UP000762676">
    <property type="component" value="Unassembled WGS sequence"/>
</dbReference>
<dbReference type="GO" id="GO:0016020">
    <property type="term" value="C:membrane"/>
    <property type="evidence" value="ECO:0007669"/>
    <property type="project" value="UniProtKB-SubCell"/>
</dbReference>
<keyword evidence="8" id="KW-0067">ATP-binding</keyword>
<feature type="domain" description="Receptor L-domain" evidence="17">
    <location>
        <begin position="15"/>
        <end position="127"/>
    </location>
</feature>
<dbReference type="Pfam" id="PF00757">
    <property type="entry name" value="Furin-like"/>
    <property type="match status" value="1"/>
</dbReference>
<keyword evidence="4" id="KW-0808">Transferase</keyword>
<evidence type="ECO:0000256" key="12">
    <source>
        <dbReference type="ARBA" id="ARBA00023170"/>
    </source>
</evidence>
<keyword evidence="3" id="KW-0597">Phosphoprotein</keyword>
<evidence type="ECO:0000259" key="16">
    <source>
        <dbReference type="Pfam" id="PF00757"/>
    </source>
</evidence>
<dbReference type="InterPro" id="IPR036941">
    <property type="entry name" value="Rcpt_L-dom_sf"/>
</dbReference>
<dbReference type="InterPro" id="IPR009030">
    <property type="entry name" value="Growth_fac_rcpt_cys_sf"/>
</dbReference>
<dbReference type="InterPro" id="IPR006211">
    <property type="entry name" value="Furin-like_Cys-rich_dom"/>
</dbReference>
<proteinExistence type="predicted"/>
<keyword evidence="12 18" id="KW-0675">Receptor</keyword>
<evidence type="ECO:0000259" key="17">
    <source>
        <dbReference type="Pfam" id="PF01030"/>
    </source>
</evidence>
<evidence type="ECO:0000256" key="6">
    <source>
        <dbReference type="ARBA" id="ARBA00022741"/>
    </source>
</evidence>
<keyword evidence="13" id="KW-0325">Glycoprotein</keyword>
<keyword evidence="5" id="KW-0812">Transmembrane</keyword>
<evidence type="ECO:0000256" key="7">
    <source>
        <dbReference type="ARBA" id="ARBA00022777"/>
    </source>
</evidence>
<dbReference type="SMART" id="SM00261">
    <property type="entry name" value="FU"/>
    <property type="match status" value="1"/>
</dbReference>
<reference evidence="18 19" key="1">
    <citation type="journal article" date="2021" name="Elife">
        <title>Chloroplast acquisition without the gene transfer in kleptoplastic sea slugs, Plakobranchus ocellatus.</title>
        <authorList>
            <person name="Maeda T."/>
            <person name="Takahashi S."/>
            <person name="Yoshida T."/>
            <person name="Shimamura S."/>
            <person name="Takaki Y."/>
            <person name="Nagai Y."/>
            <person name="Toyoda A."/>
            <person name="Suzuki Y."/>
            <person name="Arimoto A."/>
            <person name="Ishii H."/>
            <person name="Satoh N."/>
            <person name="Nishiyama T."/>
            <person name="Hasebe M."/>
            <person name="Maruyama T."/>
            <person name="Minagawa J."/>
            <person name="Obokata J."/>
            <person name="Shigenobu S."/>
        </authorList>
    </citation>
    <scope>NUCLEOTIDE SEQUENCE [LARGE SCALE GENOMIC DNA]</scope>
</reference>
<evidence type="ECO:0000313" key="18">
    <source>
        <dbReference type="EMBL" id="GFS24475.1"/>
    </source>
</evidence>
<keyword evidence="7" id="KW-0418">Kinase</keyword>
<dbReference type="AlphaFoldDB" id="A0AAV4JQA3"/>
<dbReference type="Pfam" id="PF01030">
    <property type="entry name" value="Recep_L_domain"/>
    <property type="match status" value="2"/>
</dbReference>
<dbReference type="InterPro" id="IPR000494">
    <property type="entry name" value="Rcpt_L-dom"/>
</dbReference>
<evidence type="ECO:0000256" key="4">
    <source>
        <dbReference type="ARBA" id="ARBA00022679"/>
    </source>
</evidence>
<evidence type="ECO:0000256" key="11">
    <source>
        <dbReference type="ARBA" id="ARBA00023137"/>
    </source>
</evidence>
<evidence type="ECO:0000256" key="10">
    <source>
        <dbReference type="ARBA" id="ARBA00023136"/>
    </source>
</evidence>
<evidence type="ECO:0000256" key="13">
    <source>
        <dbReference type="ARBA" id="ARBA00023180"/>
    </source>
</evidence>
<feature type="domain" description="Furin-like cysteine-rich" evidence="16">
    <location>
        <begin position="147"/>
        <end position="336"/>
    </location>
</feature>
<dbReference type="GO" id="GO:0005524">
    <property type="term" value="F:ATP binding"/>
    <property type="evidence" value="ECO:0007669"/>
    <property type="project" value="UniProtKB-KW"/>
</dbReference>
<dbReference type="Gene3D" id="3.80.20.20">
    <property type="entry name" value="Receptor L-domain"/>
    <property type="match status" value="2"/>
</dbReference>
<sequence length="416" mass="45703">MVIQCSAENLTQLTNCTVIEGSLSILQIDQTRPEDYDKFSFPELREITGFVLISRAFGLRTLRHLFPNLAVIRGETLFRDTFALVVHDNPDLQELGLVSLTTILHGAVRLSRNIFLCYVDTVDWPLITVGVKATENVFKDNREAVMCADSCMENCNISSSVTMKTRPRCWTSENNGCQKGPGLDCKCAGNQQCAPDRTCCHLYCVGGCMGKQASDCIACKNVMYDGTCQRECPHSTFLFAGRRCLTDAECLGVDNQKGQNLLASLQSFGKGQQLQPQQGDSTTASSSQMDRMPKLLRGRGGDGKCVFKCPKGYMFVQKSSGPECVQCVGVCPKECNGITIHLLKDSESLLGCTKINGNLTIHIKGGSNVDKELTKNLGTIKEVSGILRITGSRALLTLYFFQSLEKLGTDSSMFRR</sequence>
<organism evidence="18 19">
    <name type="scientific">Elysia marginata</name>
    <dbReference type="NCBI Taxonomy" id="1093978"/>
    <lineage>
        <taxon>Eukaryota</taxon>
        <taxon>Metazoa</taxon>
        <taxon>Spiralia</taxon>
        <taxon>Lophotrochozoa</taxon>
        <taxon>Mollusca</taxon>
        <taxon>Gastropoda</taxon>
        <taxon>Heterobranchia</taxon>
        <taxon>Euthyneura</taxon>
        <taxon>Panpulmonata</taxon>
        <taxon>Sacoglossa</taxon>
        <taxon>Placobranchoidea</taxon>
        <taxon>Plakobranchidae</taxon>
        <taxon>Elysia</taxon>
    </lineage>
</organism>
<dbReference type="CDD" id="cd00064">
    <property type="entry name" value="FU"/>
    <property type="match status" value="1"/>
</dbReference>
<evidence type="ECO:0000256" key="9">
    <source>
        <dbReference type="ARBA" id="ARBA00022989"/>
    </source>
</evidence>
<feature type="compositionally biased region" description="Polar residues" evidence="15">
    <location>
        <begin position="271"/>
        <end position="289"/>
    </location>
</feature>
<evidence type="ECO:0000256" key="1">
    <source>
        <dbReference type="ARBA" id="ARBA00004479"/>
    </source>
</evidence>
<keyword evidence="11" id="KW-0829">Tyrosine-protein kinase</keyword>
<keyword evidence="10" id="KW-0472">Membrane</keyword>
<keyword evidence="19" id="KW-1185">Reference proteome</keyword>
<comment type="catalytic activity">
    <reaction evidence="14">
        <text>L-tyrosyl-[protein] + ATP = O-phospho-L-tyrosyl-[protein] + ADP + H(+)</text>
        <dbReference type="Rhea" id="RHEA:10596"/>
        <dbReference type="Rhea" id="RHEA-COMP:10136"/>
        <dbReference type="Rhea" id="RHEA-COMP:20101"/>
        <dbReference type="ChEBI" id="CHEBI:15378"/>
        <dbReference type="ChEBI" id="CHEBI:30616"/>
        <dbReference type="ChEBI" id="CHEBI:46858"/>
        <dbReference type="ChEBI" id="CHEBI:61978"/>
        <dbReference type="ChEBI" id="CHEBI:456216"/>
        <dbReference type="EC" id="2.7.10.1"/>
    </reaction>
</comment>
<evidence type="ECO:0000256" key="3">
    <source>
        <dbReference type="ARBA" id="ARBA00022553"/>
    </source>
</evidence>
<evidence type="ECO:0000256" key="14">
    <source>
        <dbReference type="ARBA" id="ARBA00051243"/>
    </source>
</evidence>
<evidence type="ECO:0000256" key="8">
    <source>
        <dbReference type="ARBA" id="ARBA00022840"/>
    </source>
</evidence>
<dbReference type="InterPro" id="IPR006212">
    <property type="entry name" value="Furin_repeat"/>
</dbReference>
<dbReference type="EC" id="2.7.10.1" evidence="2"/>
<gene>
    <name evidence="18" type="ORF">ElyMa_001664800</name>
</gene>
<name>A0AAV4JQA3_9GAST</name>
<keyword evidence="6" id="KW-0547">Nucleotide-binding</keyword>
<dbReference type="EMBL" id="BMAT01003383">
    <property type="protein sequence ID" value="GFS24475.1"/>
    <property type="molecule type" value="Genomic_DNA"/>
</dbReference>
<feature type="region of interest" description="Disordered" evidence="15">
    <location>
        <begin position="271"/>
        <end position="291"/>
    </location>
</feature>
<evidence type="ECO:0000256" key="2">
    <source>
        <dbReference type="ARBA" id="ARBA00011902"/>
    </source>
</evidence>
<accession>A0AAV4JQA3</accession>
<dbReference type="SUPFAM" id="SSF52058">
    <property type="entry name" value="L domain-like"/>
    <property type="match status" value="2"/>
</dbReference>
<dbReference type="Gene3D" id="2.10.220.10">
    <property type="entry name" value="Hormone Receptor, Insulin-like Growth Factor Receptor 1, Chain A, domain 2"/>
    <property type="match status" value="1"/>
</dbReference>
<feature type="domain" description="Receptor L-domain" evidence="17">
    <location>
        <begin position="351"/>
        <end position="407"/>
    </location>
</feature>
<evidence type="ECO:0000256" key="5">
    <source>
        <dbReference type="ARBA" id="ARBA00022692"/>
    </source>
</evidence>
<dbReference type="SUPFAM" id="SSF57184">
    <property type="entry name" value="Growth factor receptor domain"/>
    <property type="match status" value="1"/>
</dbReference>
<protein>
    <recommendedName>
        <fullName evidence="2">receptor protein-tyrosine kinase</fullName>
        <ecNumber evidence="2">2.7.10.1</ecNumber>
    </recommendedName>
</protein>
<dbReference type="GO" id="GO:0004714">
    <property type="term" value="F:transmembrane receptor protein tyrosine kinase activity"/>
    <property type="evidence" value="ECO:0007669"/>
    <property type="project" value="UniProtKB-EC"/>
</dbReference>
<keyword evidence="9" id="KW-1133">Transmembrane helix</keyword>
<comment type="caution">
    <text evidence="18">The sequence shown here is derived from an EMBL/GenBank/DDBJ whole genome shotgun (WGS) entry which is preliminary data.</text>
</comment>
<evidence type="ECO:0000256" key="15">
    <source>
        <dbReference type="SAM" id="MobiDB-lite"/>
    </source>
</evidence>
<comment type="subcellular location">
    <subcellularLocation>
        <location evidence="1">Membrane</location>
        <topology evidence="1">Single-pass type I membrane protein</topology>
    </subcellularLocation>
</comment>
<evidence type="ECO:0000313" key="19">
    <source>
        <dbReference type="Proteomes" id="UP000762676"/>
    </source>
</evidence>